<evidence type="ECO:0000259" key="3">
    <source>
        <dbReference type="Pfam" id="PF00171"/>
    </source>
</evidence>
<dbReference type="EC" id="1.2.1.8" evidence="4"/>
<dbReference type="PANTHER" id="PTHR42804">
    <property type="entry name" value="ALDEHYDE DEHYDROGENASE"/>
    <property type="match status" value="1"/>
</dbReference>
<dbReference type="EMBL" id="SJPZ01000001">
    <property type="protein sequence ID" value="TWU67543.1"/>
    <property type="molecule type" value="Genomic_DNA"/>
</dbReference>
<name>A0A5C6G2Y3_9PLAN</name>
<accession>A0A5C6G2Y3</accession>
<sequence length="463" mass="49836">MFQTDRKLRCRVVGAARHQVVRRVDALVDACRSAQRTVDSETVAAELIPLCDALKFIADRGPRILADRRVGMRGRAVWLWGVQSRVQRVPWGDVLILAAWNYPLLLPGVQLAQALAAGNRVWVKPAPGCESATQILAECFFDAGVPTDCLAVLDSTVDAATRRIDQGVDLVVLTGGVATGRTVMHALAESVTPSIMELSGCDAMAVLPGADLDRVASAVRFGLTFNAGATCIGPRRLLIGADTWKDLSTRVSPMLSSGKPLVVHPSAIGTVVELVEEALDRGAKDFLGLFDLQRLRNDRSMHPLILTDVPSDCRISHSDVFAPVMTVERCGDEESVVRRVNDCPYRLAASVFGPHDQARRLANRLCVGSVVVNDLIAPTADARLPFGGRGASGHGVTRGPEGLLAMTTVRVISRRKGSVTPHLSPPQQSDADLLAGSLAMTHGKGLRQKWQGLKRVVDAARRR</sequence>
<dbReference type="GO" id="GO:0008802">
    <property type="term" value="F:betaine-aldehyde dehydrogenase (NAD+) activity"/>
    <property type="evidence" value="ECO:0007669"/>
    <property type="project" value="UniProtKB-EC"/>
</dbReference>
<dbReference type="InterPro" id="IPR016161">
    <property type="entry name" value="Ald_DH/histidinol_DH"/>
</dbReference>
<comment type="caution">
    <text evidence="4">The sequence shown here is derived from an EMBL/GenBank/DDBJ whole genome shotgun (WGS) entry which is preliminary data.</text>
</comment>
<gene>
    <name evidence="4" type="primary">gbsA</name>
    <name evidence="4" type="ORF">V7x_31170</name>
</gene>
<evidence type="ECO:0000313" key="5">
    <source>
        <dbReference type="Proteomes" id="UP000316476"/>
    </source>
</evidence>
<feature type="domain" description="Aldehyde dehydrogenase" evidence="3">
    <location>
        <begin position="4"/>
        <end position="411"/>
    </location>
</feature>
<dbReference type="InterPro" id="IPR015590">
    <property type="entry name" value="Aldehyde_DH_dom"/>
</dbReference>
<organism evidence="4 5">
    <name type="scientific">Crateriforma conspicua</name>
    <dbReference type="NCBI Taxonomy" id="2527996"/>
    <lineage>
        <taxon>Bacteria</taxon>
        <taxon>Pseudomonadati</taxon>
        <taxon>Planctomycetota</taxon>
        <taxon>Planctomycetia</taxon>
        <taxon>Planctomycetales</taxon>
        <taxon>Planctomycetaceae</taxon>
        <taxon>Crateriforma</taxon>
    </lineage>
</organism>
<evidence type="ECO:0000256" key="1">
    <source>
        <dbReference type="ARBA" id="ARBA00009986"/>
    </source>
</evidence>
<dbReference type="Gene3D" id="3.40.309.10">
    <property type="entry name" value="Aldehyde Dehydrogenase, Chain A, domain 2"/>
    <property type="match status" value="1"/>
</dbReference>
<dbReference type="PANTHER" id="PTHR42804:SF1">
    <property type="entry name" value="ALDEHYDE DEHYDROGENASE-RELATED"/>
    <property type="match status" value="1"/>
</dbReference>
<comment type="similarity">
    <text evidence="1">Belongs to the aldehyde dehydrogenase family.</text>
</comment>
<dbReference type="Pfam" id="PF00171">
    <property type="entry name" value="Aldedh"/>
    <property type="match status" value="1"/>
</dbReference>
<keyword evidence="2 4" id="KW-0560">Oxidoreductase</keyword>
<dbReference type="SUPFAM" id="SSF53720">
    <property type="entry name" value="ALDH-like"/>
    <property type="match status" value="1"/>
</dbReference>
<reference evidence="4 5" key="1">
    <citation type="submission" date="2019-02" db="EMBL/GenBank/DDBJ databases">
        <title>Deep-cultivation of Planctomycetes and their phenomic and genomic characterization uncovers novel biology.</title>
        <authorList>
            <person name="Wiegand S."/>
            <person name="Jogler M."/>
            <person name="Boedeker C."/>
            <person name="Pinto D."/>
            <person name="Vollmers J."/>
            <person name="Rivas-Marin E."/>
            <person name="Kohn T."/>
            <person name="Peeters S.H."/>
            <person name="Heuer A."/>
            <person name="Rast P."/>
            <person name="Oberbeckmann S."/>
            <person name="Bunk B."/>
            <person name="Jeske O."/>
            <person name="Meyerdierks A."/>
            <person name="Storesund J.E."/>
            <person name="Kallscheuer N."/>
            <person name="Luecker S."/>
            <person name="Lage O.M."/>
            <person name="Pohl T."/>
            <person name="Merkel B.J."/>
            <person name="Hornburger P."/>
            <person name="Mueller R.-W."/>
            <person name="Bruemmer F."/>
            <person name="Labrenz M."/>
            <person name="Spormann A.M."/>
            <person name="Op Den Camp H."/>
            <person name="Overmann J."/>
            <person name="Amann R."/>
            <person name="Jetten M.S.M."/>
            <person name="Mascher T."/>
            <person name="Medema M.H."/>
            <person name="Devos D.P."/>
            <person name="Kaster A.-K."/>
            <person name="Ovreas L."/>
            <person name="Rohde M."/>
            <person name="Galperin M.Y."/>
            <person name="Jogler C."/>
        </authorList>
    </citation>
    <scope>NUCLEOTIDE SEQUENCE [LARGE SCALE GENOMIC DNA]</scope>
    <source>
        <strain evidence="4 5">V7</strain>
    </source>
</reference>
<dbReference type="InterPro" id="IPR016162">
    <property type="entry name" value="Ald_DH_N"/>
</dbReference>
<dbReference type="RefSeq" id="WP_197137438.1">
    <property type="nucleotide sequence ID" value="NZ_SJPZ01000001.1"/>
</dbReference>
<dbReference type="AlphaFoldDB" id="A0A5C6G2Y3"/>
<dbReference type="Gene3D" id="3.40.605.10">
    <property type="entry name" value="Aldehyde Dehydrogenase, Chain A, domain 1"/>
    <property type="match status" value="1"/>
</dbReference>
<dbReference type="InterPro" id="IPR016163">
    <property type="entry name" value="Ald_DH_C"/>
</dbReference>
<proteinExistence type="inferred from homology"/>
<dbReference type="Proteomes" id="UP000316476">
    <property type="component" value="Unassembled WGS sequence"/>
</dbReference>
<protein>
    <submittedName>
        <fullName evidence="4">Betaine aldehyde dehydrogenase</fullName>
        <ecNumber evidence="4">1.2.1.8</ecNumber>
    </submittedName>
</protein>
<evidence type="ECO:0000256" key="2">
    <source>
        <dbReference type="ARBA" id="ARBA00023002"/>
    </source>
</evidence>
<evidence type="ECO:0000313" key="4">
    <source>
        <dbReference type="EMBL" id="TWU67543.1"/>
    </source>
</evidence>